<reference evidence="2" key="1">
    <citation type="submission" date="2023-01" db="EMBL/GenBank/DDBJ databases">
        <title>Key to firefly adult light organ development and bioluminescence: homeobox transcription factors regulate luciferase expression and transportation to peroxisome.</title>
        <authorList>
            <person name="Fu X."/>
        </authorList>
    </citation>
    <scope>NUCLEOTIDE SEQUENCE [LARGE SCALE GENOMIC DNA]</scope>
</reference>
<dbReference type="PANTHER" id="PTHR46601:SF1">
    <property type="entry name" value="ADF-H DOMAIN-CONTAINING PROTEIN"/>
    <property type="match status" value="1"/>
</dbReference>
<protein>
    <submittedName>
        <fullName evidence="1">Uncharacterized protein</fullName>
    </submittedName>
</protein>
<proteinExistence type="predicted"/>
<keyword evidence="2" id="KW-1185">Reference proteome</keyword>
<accession>A0AAN7NYZ8</accession>
<dbReference type="PANTHER" id="PTHR46601">
    <property type="entry name" value="ULP_PROTEASE DOMAIN-CONTAINING PROTEIN"/>
    <property type="match status" value="1"/>
</dbReference>
<organism evidence="1 2">
    <name type="scientific">Aquatica leii</name>
    <dbReference type="NCBI Taxonomy" id="1421715"/>
    <lineage>
        <taxon>Eukaryota</taxon>
        <taxon>Metazoa</taxon>
        <taxon>Ecdysozoa</taxon>
        <taxon>Arthropoda</taxon>
        <taxon>Hexapoda</taxon>
        <taxon>Insecta</taxon>
        <taxon>Pterygota</taxon>
        <taxon>Neoptera</taxon>
        <taxon>Endopterygota</taxon>
        <taxon>Coleoptera</taxon>
        <taxon>Polyphaga</taxon>
        <taxon>Elateriformia</taxon>
        <taxon>Elateroidea</taxon>
        <taxon>Lampyridae</taxon>
        <taxon>Luciolinae</taxon>
        <taxon>Aquatica</taxon>
    </lineage>
</organism>
<evidence type="ECO:0000313" key="2">
    <source>
        <dbReference type="Proteomes" id="UP001353858"/>
    </source>
</evidence>
<gene>
    <name evidence="1" type="ORF">RN001_016130</name>
</gene>
<sequence length="419" mass="48426">MRKLPKQRLSKKIIPRKNQLQKRPTKTPLKNLLLRIITLKKKTFAEENLVEKKATVENTAEEISAAKKHNSIKMANMYTVKQSSKTKRLILLPLNELFSLFKQTYCNLKIGRSMFCALRPKWCVLPGSSGTHSVCVCKYHQNVKLVIEGAKLNVSYRDLMEYLVCDVENDSCMLDKCSECPGSEGLLEALTNEIDDLPEELTSITRLLPKDEFLNHLVEEMEKLKSHNFISKIQSNYFKEFKGNLKDSECLVIGDFAENFTFCKNFINLCQHDNDFGLIAEWNFFATSHGKNFCAGIGGTTRREVTRTSMQRPYNEQILTPKDMFKYCAEKITGITYIFVSAQEIKQTEAELMKRFELCLPVKGTRWYHRFVPVNDNEIRCFTTSTSEEFDEHKTSIVFTNTASFTDNDFVACIYENQW</sequence>
<name>A0AAN7NYZ8_9COLE</name>
<dbReference type="Proteomes" id="UP001353858">
    <property type="component" value="Unassembled WGS sequence"/>
</dbReference>
<evidence type="ECO:0000313" key="1">
    <source>
        <dbReference type="EMBL" id="KAK4872006.1"/>
    </source>
</evidence>
<dbReference type="EMBL" id="JARPUR010000008">
    <property type="protein sequence ID" value="KAK4872006.1"/>
    <property type="molecule type" value="Genomic_DNA"/>
</dbReference>
<comment type="caution">
    <text evidence="1">The sequence shown here is derived from an EMBL/GenBank/DDBJ whole genome shotgun (WGS) entry which is preliminary data.</text>
</comment>
<dbReference type="AlphaFoldDB" id="A0AAN7NYZ8"/>